<dbReference type="InterPro" id="IPR011453">
    <property type="entry name" value="DUF1559"/>
</dbReference>
<dbReference type="Pfam" id="PF07963">
    <property type="entry name" value="N_methyl"/>
    <property type="match status" value="1"/>
</dbReference>
<evidence type="ECO:0000259" key="2">
    <source>
        <dbReference type="Pfam" id="PF07596"/>
    </source>
</evidence>
<dbReference type="KEGG" id="tsph:KIH39_09930"/>
<proteinExistence type="predicted"/>
<dbReference type="PANTHER" id="PTHR30093:SF2">
    <property type="entry name" value="TYPE II SECRETION SYSTEM PROTEIN H"/>
    <property type="match status" value="1"/>
</dbReference>
<name>A0A8E6BA62_9BACT</name>
<feature type="transmembrane region" description="Helical" evidence="1">
    <location>
        <begin position="12"/>
        <end position="36"/>
    </location>
</feature>
<dbReference type="Pfam" id="PF07596">
    <property type="entry name" value="SBP_bac_10"/>
    <property type="match status" value="1"/>
</dbReference>
<dbReference type="NCBIfam" id="TIGR02532">
    <property type="entry name" value="IV_pilin_GFxxxE"/>
    <property type="match status" value="1"/>
</dbReference>
<dbReference type="PANTHER" id="PTHR30093">
    <property type="entry name" value="GENERAL SECRETION PATHWAY PROTEIN G"/>
    <property type="match status" value="1"/>
</dbReference>
<organism evidence="3 4">
    <name type="scientific">Telmatocola sphagniphila</name>
    <dbReference type="NCBI Taxonomy" id="1123043"/>
    <lineage>
        <taxon>Bacteria</taxon>
        <taxon>Pseudomonadati</taxon>
        <taxon>Planctomycetota</taxon>
        <taxon>Planctomycetia</taxon>
        <taxon>Gemmatales</taxon>
        <taxon>Gemmataceae</taxon>
    </lineage>
</organism>
<dbReference type="InterPro" id="IPR045584">
    <property type="entry name" value="Pilin-like"/>
</dbReference>
<keyword evidence="1" id="KW-0472">Membrane</keyword>
<reference evidence="3" key="1">
    <citation type="submission" date="2021-05" db="EMBL/GenBank/DDBJ databases">
        <title>Complete genome sequence of the cellulolytic planctomycete Telmatocola sphagniphila SP2T and characterization of the first cellulase from planctomycetes.</title>
        <authorList>
            <person name="Rakitin A.L."/>
            <person name="Beletsky A.V."/>
            <person name="Naumoff D.G."/>
            <person name="Kulichevskaya I.S."/>
            <person name="Mardanov A.V."/>
            <person name="Ravin N.V."/>
            <person name="Dedysh S.N."/>
        </authorList>
    </citation>
    <scope>NUCLEOTIDE SEQUENCE</scope>
    <source>
        <strain evidence="3">SP2T</strain>
    </source>
</reference>
<gene>
    <name evidence="3" type="ORF">KIH39_09930</name>
</gene>
<keyword evidence="4" id="KW-1185">Reference proteome</keyword>
<dbReference type="Proteomes" id="UP000676194">
    <property type="component" value="Chromosome"/>
</dbReference>
<protein>
    <submittedName>
        <fullName evidence="3">DUF1559 domain-containing protein</fullName>
    </submittedName>
</protein>
<accession>A0A8E6BA62</accession>
<dbReference type="EMBL" id="CP074694">
    <property type="protein sequence ID" value="QVL34202.1"/>
    <property type="molecule type" value="Genomic_DNA"/>
</dbReference>
<feature type="domain" description="DUF1559" evidence="2">
    <location>
        <begin position="37"/>
        <end position="293"/>
    </location>
</feature>
<evidence type="ECO:0000313" key="4">
    <source>
        <dbReference type="Proteomes" id="UP000676194"/>
    </source>
</evidence>
<evidence type="ECO:0000256" key="1">
    <source>
        <dbReference type="SAM" id="Phobius"/>
    </source>
</evidence>
<dbReference type="RefSeq" id="WP_213499174.1">
    <property type="nucleotide sequence ID" value="NZ_CP074694.1"/>
</dbReference>
<sequence>MLSPSRSVRSRGFTLIELLVVIAIIAILIGLLLPAVQKVREAAARMSSSNNLRQIGIACHTSNDTMGTLPVAWCPWWGQGTYSGNYFDQSTDVMAFFWLLPYVEQDALFRQVHNYGPWYGPNGTYNQSQALKVFYAPADGGQIQQSYDPVYTQQWYSWMATAPFAVVSYAFNIQIFGNPKAPSWYLWDGWNLAWSTNPLSIQGIQDGSSNTMLFTERFSSCPLSWVPGGRSIHAWVGCTYEQMDAPNFHAANGTPQFGANINNCNPYLTHAISSGSAQTLMADGSVRGVTASVSLTTWTYAGDPADGNTLPSDW</sequence>
<keyword evidence="1" id="KW-0812">Transmembrane</keyword>
<dbReference type="PROSITE" id="PS00409">
    <property type="entry name" value="PROKAR_NTER_METHYL"/>
    <property type="match status" value="1"/>
</dbReference>
<dbReference type="Gene3D" id="3.30.700.10">
    <property type="entry name" value="Glycoprotein, Type 4 Pilin"/>
    <property type="match status" value="1"/>
</dbReference>
<keyword evidence="1" id="KW-1133">Transmembrane helix</keyword>
<evidence type="ECO:0000313" key="3">
    <source>
        <dbReference type="EMBL" id="QVL34202.1"/>
    </source>
</evidence>
<dbReference type="SUPFAM" id="SSF54523">
    <property type="entry name" value="Pili subunits"/>
    <property type="match status" value="1"/>
</dbReference>
<dbReference type="InterPro" id="IPR012902">
    <property type="entry name" value="N_methyl_site"/>
</dbReference>
<dbReference type="AlphaFoldDB" id="A0A8E6BA62"/>